<evidence type="ECO:0000313" key="2">
    <source>
        <dbReference type="WBParaSite" id="sdigi.contig5.g691.t1"/>
    </source>
</evidence>
<name>A0A915PVY6_9BILA</name>
<dbReference type="Proteomes" id="UP000887581">
    <property type="component" value="Unplaced"/>
</dbReference>
<accession>A0A915PVY6</accession>
<proteinExistence type="predicted"/>
<reference evidence="2" key="1">
    <citation type="submission" date="2022-11" db="UniProtKB">
        <authorList>
            <consortium name="WormBaseParasite"/>
        </authorList>
    </citation>
    <scope>IDENTIFICATION</scope>
</reference>
<evidence type="ECO:0000313" key="1">
    <source>
        <dbReference type="Proteomes" id="UP000887581"/>
    </source>
</evidence>
<dbReference type="AlphaFoldDB" id="A0A915PVY6"/>
<keyword evidence="1" id="KW-1185">Reference proteome</keyword>
<organism evidence="1 2">
    <name type="scientific">Setaria digitata</name>
    <dbReference type="NCBI Taxonomy" id="48799"/>
    <lineage>
        <taxon>Eukaryota</taxon>
        <taxon>Metazoa</taxon>
        <taxon>Ecdysozoa</taxon>
        <taxon>Nematoda</taxon>
        <taxon>Chromadorea</taxon>
        <taxon>Rhabditida</taxon>
        <taxon>Spirurina</taxon>
        <taxon>Spiruromorpha</taxon>
        <taxon>Filarioidea</taxon>
        <taxon>Setariidae</taxon>
        <taxon>Setaria</taxon>
    </lineage>
</organism>
<dbReference type="WBParaSite" id="sdigi.contig5.g691.t1">
    <property type="protein sequence ID" value="sdigi.contig5.g691.t1"/>
    <property type="gene ID" value="sdigi.contig5.g691"/>
</dbReference>
<sequence length="161" mass="17871">MWRCFLNLVFSGRNNDRPRISTVHQVIDCPVYLSLHPLTLHKAALYIPHSCLQLNLLKSVKTSSSTTAFSRAAGWLCCGTRSHDDDESSTYDRTTSARLSSSVTQGGQQYGRKISPVGKLQVVEHIVSPKYETLPADPVMDHLASFDSFSDLGKFGAWINI</sequence>
<protein>
    <submittedName>
        <fullName evidence="2">Uncharacterized protein</fullName>
    </submittedName>
</protein>